<dbReference type="GO" id="GO:0006302">
    <property type="term" value="P:double-strand break repair"/>
    <property type="evidence" value="ECO:0007669"/>
    <property type="project" value="InterPro"/>
</dbReference>
<evidence type="ECO:0000256" key="5">
    <source>
        <dbReference type="ARBA" id="ARBA00023004"/>
    </source>
</evidence>
<proteinExistence type="predicted"/>
<protein>
    <submittedName>
        <fullName evidence="9">DNA replication and repair protein RecF</fullName>
    </submittedName>
</protein>
<evidence type="ECO:0000256" key="2">
    <source>
        <dbReference type="ARBA" id="ARBA00022448"/>
    </source>
</evidence>
<organism evidence="9 10">
    <name type="scientific">Collinsella intestinalis</name>
    <dbReference type="NCBI Taxonomy" id="147207"/>
    <lineage>
        <taxon>Bacteria</taxon>
        <taxon>Bacillati</taxon>
        <taxon>Actinomycetota</taxon>
        <taxon>Coriobacteriia</taxon>
        <taxon>Coriobacteriales</taxon>
        <taxon>Coriobacteriaceae</taxon>
        <taxon>Collinsella</taxon>
    </lineage>
</organism>
<comment type="subcellular location">
    <subcellularLocation>
        <location evidence="1">Cell membrane</location>
        <topology evidence="1">Peripheral membrane protein</topology>
    </subcellularLocation>
</comment>
<gene>
    <name evidence="9" type="primary">recF_1</name>
    <name evidence="9" type="ORF">JKKLCJKK_00094</name>
</gene>
<dbReference type="GeneID" id="77465087"/>
<feature type="domain" description="AAA+ ATPase" evidence="8">
    <location>
        <begin position="41"/>
        <end position="222"/>
    </location>
</feature>
<dbReference type="GO" id="GO:0005886">
    <property type="term" value="C:plasma membrane"/>
    <property type="evidence" value="ECO:0007669"/>
    <property type="project" value="UniProtKB-SubCell"/>
</dbReference>
<sequence>MLDGELFISSVSILWELVHGDEYLRRISALASLGERPLAFDSNVTFFVGENGSGKSTLLEAMAVAYGLNAEGGTSNYTFATRDSHSILHEGIYMERGRLTPRSSFFLRAESFYNVASEADRCSMRPGLSGAMYTNPVTGGKVLLHEMSHGEAFLGFIQDASRDNGLYFLDEPEAALSPSRQLTLLYEMDQLAHHGSQLIVATHSPVLLGLPGARIISFDGGELHEIAYEETESYQVTELFINNRERMLHELLEPRV</sequence>
<evidence type="ECO:0000259" key="8">
    <source>
        <dbReference type="SMART" id="SM00382"/>
    </source>
</evidence>
<dbReference type="Gene3D" id="3.40.50.300">
    <property type="entry name" value="P-loop containing nucleotide triphosphate hydrolases"/>
    <property type="match status" value="2"/>
</dbReference>
<dbReference type="InterPro" id="IPR027417">
    <property type="entry name" value="P-loop_NTPase"/>
</dbReference>
<name>A0A5K1IQT2_9ACTN</name>
<dbReference type="Proteomes" id="UP000405524">
    <property type="component" value="Unassembled WGS sequence"/>
</dbReference>
<evidence type="ECO:0000313" key="9">
    <source>
        <dbReference type="EMBL" id="VWL90674.1"/>
    </source>
</evidence>
<dbReference type="GO" id="GO:0016887">
    <property type="term" value="F:ATP hydrolysis activity"/>
    <property type="evidence" value="ECO:0007669"/>
    <property type="project" value="InterPro"/>
</dbReference>
<evidence type="ECO:0000256" key="7">
    <source>
        <dbReference type="ARBA" id="ARBA00023136"/>
    </source>
</evidence>
<dbReference type="PANTHER" id="PTHR42771:SF2">
    <property type="entry name" value="IRON(3+)-HYDROXAMATE IMPORT ATP-BINDING PROTEIN FHUC"/>
    <property type="match status" value="1"/>
</dbReference>
<dbReference type="InterPro" id="IPR051535">
    <property type="entry name" value="Siderophore_ABC-ATPase"/>
</dbReference>
<keyword evidence="5" id="KW-0408">Iron</keyword>
<dbReference type="GO" id="GO:0005524">
    <property type="term" value="F:ATP binding"/>
    <property type="evidence" value="ECO:0007669"/>
    <property type="project" value="InterPro"/>
</dbReference>
<keyword evidence="2" id="KW-0813">Transport</keyword>
<evidence type="ECO:0000256" key="4">
    <source>
        <dbReference type="ARBA" id="ARBA00022496"/>
    </source>
</evidence>
<dbReference type="EMBL" id="CABWIC010000007">
    <property type="protein sequence ID" value="VWL90674.1"/>
    <property type="molecule type" value="Genomic_DNA"/>
</dbReference>
<evidence type="ECO:0000256" key="1">
    <source>
        <dbReference type="ARBA" id="ARBA00004202"/>
    </source>
</evidence>
<keyword evidence="7" id="KW-0472">Membrane</keyword>
<dbReference type="InterPro" id="IPR038729">
    <property type="entry name" value="Rad50/SbcC_AAA"/>
</dbReference>
<dbReference type="AlphaFoldDB" id="A0A5K1IQT2"/>
<accession>A0A5K1IQT2</accession>
<dbReference type="GO" id="GO:0006826">
    <property type="term" value="P:iron ion transport"/>
    <property type="evidence" value="ECO:0007669"/>
    <property type="project" value="UniProtKB-KW"/>
</dbReference>
<dbReference type="OrthoDB" id="9784297at2"/>
<dbReference type="SMART" id="SM00382">
    <property type="entry name" value="AAA"/>
    <property type="match status" value="1"/>
</dbReference>
<dbReference type="InterPro" id="IPR003959">
    <property type="entry name" value="ATPase_AAA_core"/>
</dbReference>
<dbReference type="Pfam" id="PF13304">
    <property type="entry name" value="AAA_21"/>
    <property type="match status" value="1"/>
</dbReference>
<evidence type="ECO:0000313" key="10">
    <source>
        <dbReference type="Proteomes" id="UP000405524"/>
    </source>
</evidence>
<reference evidence="9 10" key="1">
    <citation type="submission" date="2019-10" db="EMBL/GenBank/DDBJ databases">
        <authorList>
            <person name="Wolf R A."/>
        </authorList>
    </citation>
    <scope>NUCLEOTIDE SEQUENCE [LARGE SCALE GENOMIC DNA]</scope>
    <source>
        <strain evidence="9">Collinsella_intestinalis_DSM_13632</strain>
    </source>
</reference>
<dbReference type="RefSeq" id="WP_152062886.1">
    <property type="nucleotide sequence ID" value="NZ_CABWIC010000007.1"/>
</dbReference>
<dbReference type="Pfam" id="PF13476">
    <property type="entry name" value="AAA_23"/>
    <property type="match status" value="1"/>
</dbReference>
<evidence type="ECO:0000256" key="6">
    <source>
        <dbReference type="ARBA" id="ARBA00023065"/>
    </source>
</evidence>
<dbReference type="PANTHER" id="PTHR42771">
    <property type="entry name" value="IRON(3+)-HYDROXAMATE IMPORT ATP-BINDING PROTEIN FHUC"/>
    <property type="match status" value="1"/>
</dbReference>
<dbReference type="InterPro" id="IPR003593">
    <property type="entry name" value="AAA+_ATPase"/>
</dbReference>
<dbReference type="SUPFAM" id="SSF52540">
    <property type="entry name" value="P-loop containing nucleoside triphosphate hydrolases"/>
    <property type="match status" value="1"/>
</dbReference>
<evidence type="ECO:0000256" key="3">
    <source>
        <dbReference type="ARBA" id="ARBA00022475"/>
    </source>
</evidence>
<keyword evidence="3" id="KW-1003">Cell membrane</keyword>
<keyword evidence="6" id="KW-0406">Ion transport</keyword>
<keyword evidence="4" id="KW-0410">Iron transport</keyword>